<sequence>MTRSLKSLIGLSERRSSASGFKWKYCWWYNQSGARGLIPVVLCTIPGDNCNLIFQGNLKQENVGPWPQHDSLCSVLSTPMNMSRGLPPSGLYPTDSLLASELSGLPRDVVEPAEIDRPWKMLDLNSALPLPSQTVVEVFQDFGPNGDVTTYYWRCIIAKVDRLCMRRVSSTMMEIVSQPSPVSAPPLNCTHGVDVTVSCKSKTFYFEATLPSHPFEPVKYLDLYPDKPLVSKSTATWPFLPKSKARDVHAARLHGGICPLNANILAAHFYRRPLLGASTDGSDRRKAIACRANVHPFNDAMIALQYYLRRPGFRRRRNSRAKNDSKYPSGLHQPANSSQELDI</sequence>
<protein>
    <submittedName>
        <fullName evidence="2">Uncharacterized protein</fullName>
    </submittedName>
</protein>
<dbReference type="AlphaFoldDB" id="A0A0D7A6H0"/>
<proteinExistence type="predicted"/>
<dbReference type="EMBL" id="KN882033">
    <property type="protein sequence ID" value="KIY46403.1"/>
    <property type="molecule type" value="Genomic_DNA"/>
</dbReference>
<feature type="region of interest" description="Disordered" evidence="1">
    <location>
        <begin position="315"/>
        <end position="343"/>
    </location>
</feature>
<keyword evidence="3" id="KW-1185">Reference proteome</keyword>
<evidence type="ECO:0000313" key="3">
    <source>
        <dbReference type="Proteomes" id="UP000054144"/>
    </source>
</evidence>
<name>A0A0D7A6H0_9AGAR</name>
<feature type="compositionally biased region" description="Polar residues" evidence="1">
    <location>
        <begin position="334"/>
        <end position="343"/>
    </location>
</feature>
<reference evidence="2 3" key="1">
    <citation type="journal article" date="2015" name="Fungal Genet. Biol.">
        <title>Evolution of novel wood decay mechanisms in Agaricales revealed by the genome sequences of Fistulina hepatica and Cylindrobasidium torrendii.</title>
        <authorList>
            <person name="Floudas D."/>
            <person name="Held B.W."/>
            <person name="Riley R."/>
            <person name="Nagy L.G."/>
            <person name="Koehler G."/>
            <person name="Ransdell A.S."/>
            <person name="Younus H."/>
            <person name="Chow J."/>
            <person name="Chiniquy J."/>
            <person name="Lipzen A."/>
            <person name="Tritt A."/>
            <person name="Sun H."/>
            <person name="Haridas S."/>
            <person name="LaButti K."/>
            <person name="Ohm R.A."/>
            <person name="Kues U."/>
            <person name="Blanchette R.A."/>
            <person name="Grigoriev I.V."/>
            <person name="Minto R.E."/>
            <person name="Hibbett D.S."/>
        </authorList>
    </citation>
    <scope>NUCLEOTIDE SEQUENCE [LARGE SCALE GENOMIC DNA]</scope>
    <source>
        <strain evidence="2 3">ATCC 64428</strain>
    </source>
</reference>
<organism evidence="2 3">
    <name type="scientific">Fistulina hepatica ATCC 64428</name>
    <dbReference type="NCBI Taxonomy" id="1128425"/>
    <lineage>
        <taxon>Eukaryota</taxon>
        <taxon>Fungi</taxon>
        <taxon>Dikarya</taxon>
        <taxon>Basidiomycota</taxon>
        <taxon>Agaricomycotina</taxon>
        <taxon>Agaricomycetes</taxon>
        <taxon>Agaricomycetidae</taxon>
        <taxon>Agaricales</taxon>
        <taxon>Fistulinaceae</taxon>
        <taxon>Fistulina</taxon>
    </lineage>
</organism>
<accession>A0A0D7A6H0</accession>
<evidence type="ECO:0000256" key="1">
    <source>
        <dbReference type="SAM" id="MobiDB-lite"/>
    </source>
</evidence>
<dbReference type="Proteomes" id="UP000054144">
    <property type="component" value="Unassembled WGS sequence"/>
</dbReference>
<evidence type="ECO:0000313" key="2">
    <source>
        <dbReference type="EMBL" id="KIY46403.1"/>
    </source>
</evidence>
<gene>
    <name evidence="2" type="ORF">FISHEDRAFT_60374</name>
</gene>